<dbReference type="GO" id="GO:0003676">
    <property type="term" value="F:nucleic acid binding"/>
    <property type="evidence" value="ECO:0007669"/>
    <property type="project" value="InterPro"/>
</dbReference>
<dbReference type="SUPFAM" id="SSF56672">
    <property type="entry name" value="DNA/RNA polymerases"/>
    <property type="match status" value="1"/>
</dbReference>
<dbReference type="SUPFAM" id="SSF53098">
    <property type="entry name" value="Ribonuclease H-like"/>
    <property type="match status" value="1"/>
</dbReference>
<evidence type="ECO:0008006" key="4">
    <source>
        <dbReference type="Google" id="ProtNLM"/>
    </source>
</evidence>
<dbReference type="EMBL" id="OIVN01002469">
    <property type="protein sequence ID" value="SPD03911.1"/>
    <property type="molecule type" value="Genomic_DNA"/>
</dbReference>
<dbReference type="InterPro" id="IPR043502">
    <property type="entry name" value="DNA/RNA_pol_sf"/>
</dbReference>
<feature type="domain" description="Integrase zinc-binding" evidence="2">
    <location>
        <begin position="734"/>
        <end position="789"/>
    </location>
</feature>
<dbReference type="AlphaFoldDB" id="A0A2N9GWZ7"/>
<sequence length="907" mass="104521">MVQETRSGVPTGVLSDNLQSIQQQLDDHTTVIGSIEARMERMENSFAALQALLEERLPPRTAIQTNRETQIEENRVPIGVEARNAMPGRPPLHEVFPDHNHQRPPMQMGEPIELRDMENPWHDPGGGRRGYGRLRDQAAMHHREQYGQNQAYQPWQQGRQAIAPRPMKLDFPRFKEGDPTSWIYKAIQYFHYYQVQDEEKVMNASYHLNDDALIWFQDSEHTINCWDEFVRTILLRIRNYSDMHKLSCFMSGLKDEIRLAVKMQGPKNLSEAYALAKIQEEHLATCKRSQRPQYEVNKSHWCQQNPMQSNARVESKGMESRQLNIRPPLPLYIMEEVDLDEELEYAMEEESELIEGNEESAEITLCALLGSISPSTMRVVACINGKKAVVLIDTSSTHNFLDCNLAKSLKFGIDNTSCFGVKVTNGEFGRLWNCIGNPMAEYLRNDQLGFQQIANGFSIPRETNLVEGFERLLSLSYKEASNLVRGLLHRGYCCKSCNVISVKKLKYQKLMCRKCWKSFNLSLMNHKGCHPTEDMSIRSCLRKKPNLQVRDLIVRKADGSWRMCVDYRSLNKDTIKDKFPILVVDELLDKLQGAEVFSKLDLRSGYHQIRMKEADIEKTAFRTHEEFKRGKENLVADAFSKQVDTDLMTEVEKETAQLQAQAVTNQLDQDSSLYAISFPSPTWLAKLKDSYQDDPITKELIASAFTTQDTKSSVTYKNGLLLYKGRLYLGENCTLKQKVLALLHASPLGGHFGYLKTYQRAKKDWFWQGMKHDIKTYVRECDMCQRIKSETTRLAGLLQPLHIPPKPWYSISMDFIEGLPKSNKQNVILVIVDRLMKYVHFMALTHPYTAAKELFKIQDVELAMSSSYHPQTDGQTEVVNRSLEQYLRAFAGDKPSLWMYWLPLVEF</sequence>
<evidence type="ECO:0000259" key="1">
    <source>
        <dbReference type="Pfam" id="PF00078"/>
    </source>
</evidence>
<gene>
    <name evidence="3" type="ORF">FSB_LOCUS31793</name>
</gene>
<name>A0A2N9GWZ7_FAGSY</name>
<dbReference type="CDD" id="cd01647">
    <property type="entry name" value="RT_LTR"/>
    <property type="match status" value="1"/>
</dbReference>
<dbReference type="Pfam" id="PF00078">
    <property type="entry name" value="RVT_1"/>
    <property type="match status" value="1"/>
</dbReference>
<dbReference type="Gene3D" id="3.10.10.10">
    <property type="entry name" value="HIV Type 1 Reverse Transcriptase, subunit A, domain 1"/>
    <property type="match status" value="1"/>
</dbReference>
<dbReference type="Pfam" id="PF17921">
    <property type="entry name" value="Integrase_H2C2"/>
    <property type="match status" value="1"/>
</dbReference>
<organism evidence="3">
    <name type="scientific">Fagus sylvatica</name>
    <name type="common">Beechnut</name>
    <dbReference type="NCBI Taxonomy" id="28930"/>
    <lineage>
        <taxon>Eukaryota</taxon>
        <taxon>Viridiplantae</taxon>
        <taxon>Streptophyta</taxon>
        <taxon>Embryophyta</taxon>
        <taxon>Tracheophyta</taxon>
        <taxon>Spermatophyta</taxon>
        <taxon>Magnoliopsida</taxon>
        <taxon>eudicotyledons</taxon>
        <taxon>Gunneridae</taxon>
        <taxon>Pentapetalae</taxon>
        <taxon>rosids</taxon>
        <taxon>fabids</taxon>
        <taxon>Fagales</taxon>
        <taxon>Fagaceae</taxon>
        <taxon>Fagus</taxon>
    </lineage>
</organism>
<reference evidence="3" key="1">
    <citation type="submission" date="2018-02" db="EMBL/GenBank/DDBJ databases">
        <authorList>
            <person name="Cohen D.B."/>
            <person name="Kent A.D."/>
        </authorList>
    </citation>
    <scope>NUCLEOTIDE SEQUENCE</scope>
</reference>
<dbReference type="InterPro" id="IPR043128">
    <property type="entry name" value="Rev_trsase/Diguanyl_cyclase"/>
</dbReference>
<dbReference type="Gene3D" id="3.30.420.10">
    <property type="entry name" value="Ribonuclease H-like superfamily/Ribonuclease H"/>
    <property type="match status" value="2"/>
</dbReference>
<dbReference type="Gene3D" id="1.10.340.70">
    <property type="match status" value="1"/>
</dbReference>
<dbReference type="PANTHER" id="PTHR37984">
    <property type="entry name" value="PROTEIN CBG26694"/>
    <property type="match status" value="1"/>
</dbReference>
<dbReference type="FunFam" id="1.10.340.70:FF:000001">
    <property type="entry name" value="Retrovirus-related Pol polyprotein from transposon gypsy-like Protein"/>
    <property type="match status" value="1"/>
</dbReference>
<evidence type="ECO:0000313" key="3">
    <source>
        <dbReference type="EMBL" id="SPD03911.1"/>
    </source>
</evidence>
<proteinExistence type="predicted"/>
<dbReference type="InterPro" id="IPR041588">
    <property type="entry name" value="Integrase_H2C2"/>
</dbReference>
<dbReference type="InterPro" id="IPR000477">
    <property type="entry name" value="RT_dom"/>
</dbReference>
<feature type="domain" description="Reverse transcriptase" evidence="1">
    <location>
        <begin position="554"/>
        <end position="626"/>
    </location>
</feature>
<dbReference type="Gene3D" id="3.30.70.270">
    <property type="match status" value="1"/>
</dbReference>
<protein>
    <recommendedName>
        <fullName evidence="4">Integrase catalytic domain-containing protein</fullName>
    </recommendedName>
</protein>
<accession>A0A2N9GWZ7</accession>
<dbReference type="PANTHER" id="PTHR37984:SF5">
    <property type="entry name" value="PROTEIN NYNRIN-LIKE"/>
    <property type="match status" value="1"/>
</dbReference>
<evidence type="ECO:0000259" key="2">
    <source>
        <dbReference type="Pfam" id="PF17921"/>
    </source>
</evidence>
<dbReference type="InterPro" id="IPR050951">
    <property type="entry name" value="Retrovirus_Pol_polyprotein"/>
</dbReference>
<dbReference type="InterPro" id="IPR036397">
    <property type="entry name" value="RNaseH_sf"/>
</dbReference>
<dbReference type="InterPro" id="IPR012337">
    <property type="entry name" value="RNaseH-like_sf"/>
</dbReference>